<organism evidence="5 6">
    <name type="scientific">Hebeloma cylindrosporum</name>
    <dbReference type="NCBI Taxonomy" id="76867"/>
    <lineage>
        <taxon>Eukaryota</taxon>
        <taxon>Fungi</taxon>
        <taxon>Dikarya</taxon>
        <taxon>Basidiomycota</taxon>
        <taxon>Agaricomycotina</taxon>
        <taxon>Agaricomycetes</taxon>
        <taxon>Agaricomycetidae</taxon>
        <taxon>Agaricales</taxon>
        <taxon>Agaricineae</taxon>
        <taxon>Hymenogastraceae</taxon>
        <taxon>Hebeloma</taxon>
    </lineage>
</organism>
<dbReference type="PROSITE" id="PS50103">
    <property type="entry name" value="ZF_C3H1"/>
    <property type="match status" value="1"/>
</dbReference>
<feature type="coiled-coil region" evidence="2">
    <location>
        <begin position="463"/>
        <end position="490"/>
    </location>
</feature>
<accession>A0A0C2Z2L2</accession>
<dbReference type="EMBL" id="KN831769">
    <property type="protein sequence ID" value="KIM47502.1"/>
    <property type="molecule type" value="Genomic_DNA"/>
</dbReference>
<sequence>MVYEKKPRRCKFEEDRRGACRKGSNCDFLHPGDPGWDRAPEGFGRASRSFSGPSRARDGFGAPKSSEWDKSTWGPSASNTTKLPEGTSKWGGFSQPEASSSKANESAKSAWDSSTKPGVNQGGPGAATWGASSSTDGWSTSAPTWGTGTIGGWGSLLGNEDENKTKGKESGGDTWGAGGSISTLGENTRETSRWGPADNAPKSEGKGKQREDIDMRDPFPPSDAWSSRPPDGSSARPTSLSPDKPFHKPVLPNARAPSQELAPSQTKPAAFSSTLQPGFILESDLVKEVGELAKTRAEGGGKAPNDTKSSPLTGSTPTNRYIGPNGRVALFTAIVRYMQDVIVCQAFLLRAQAEEDRWKRTQGSQAYERASFRTRQMLESHRTTYADKVKNAKRQLHKALERLAALPDFATQIRTIGPGLTKEALTTYTTEFKEWVQDLELHKRVLLEKAAASPKRLTAQELLDREHWTFRELKEAIAQLEERLNNTAEEIYAEVYTKFEDFTLEDDHSPIPPDEAPRDFGPQMDDLEIDANDVSNHVLQQGRRMVELKEKVRRLETEIALVVDEKARMDQLAGEAELQHSEFQQLRAAEDQEIRELTQKMQTLHLHKPVPSTLHSTLEPAQIDSLLDHIKPVVISQLESDLAPIFATLRQRCLDNQNNISGEIDEMVKPIIAMTDEIYQRATPPSPKTGPNSQ</sequence>
<feature type="compositionally biased region" description="Basic and acidic residues" evidence="3">
    <location>
        <begin position="201"/>
        <end position="217"/>
    </location>
</feature>
<dbReference type="Proteomes" id="UP000053424">
    <property type="component" value="Unassembled WGS sequence"/>
</dbReference>
<feature type="region of interest" description="Disordered" evidence="3">
    <location>
        <begin position="20"/>
        <end position="270"/>
    </location>
</feature>
<feature type="compositionally biased region" description="Polar residues" evidence="3">
    <location>
        <begin position="130"/>
        <end position="143"/>
    </location>
</feature>
<feature type="region of interest" description="Disordered" evidence="3">
    <location>
        <begin position="295"/>
        <end position="321"/>
    </location>
</feature>
<feature type="compositionally biased region" description="Basic and acidic residues" evidence="3">
    <location>
        <begin position="161"/>
        <end position="171"/>
    </location>
</feature>
<dbReference type="GO" id="GO:0008270">
    <property type="term" value="F:zinc ion binding"/>
    <property type="evidence" value="ECO:0007669"/>
    <property type="project" value="UniProtKB-KW"/>
</dbReference>
<proteinExistence type="predicted"/>
<feature type="coiled-coil region" evidence="2">
    <location>
        <begin position="538"/>
        <end position="600"/>
    </location>
</feature>
<feature type="compositionally biased region" description="Polar residues" evidence="3">
    <location>
        <begin position="73"/>
        <end position="82"/>
    </location>
</feature>
<reference evidence="6" key="2">
    <citation type="submission" date="2015-01" db="EMBL/GenBank/DDBJ databases">
        <title>Evolutionary Origins and Diversification of the Mycorrhizal Mutualists.</title>
        <authorList>
            <consortium name="DOE Joint Genome Institute"/>
            <consortium name="Mycorrhizal Genomics Consortium"/>
            <person name="Kohler A."/>
            <person name="Kuo A."/>
            <person name="Nagy L.G."/>
            <person name="Floudas D."/>
            <person name="Copeland A."/>
            <person name="Barry K.W."/>
            <person name="Cichocki N."/>
            <person name="Veneault-Fourrey C."/>
            <person name="LaButti K."/>
            <person name="Lindquist E.A."/>
            <person name="Lipzen A."/>
            <person name="Lundell T."/>
            <person name="Morin E."/>
            <person name="Murat C."/>
            <person name="Riley R."/>
            <person name="Ohm R."/>
            <person name="Sun H."/>
            <person name="Tunlid A."/>
            <person name="Henrissat B."/>
            <person name="Grigoriev I.V."/>
            <person name="Hibbett D.S."/>
            <person name="Martin F."/>
        </authorList>
    </citation>
    <scope>NUCLEOTIDE SEQUENCE [LARGE SCALE GENOMIC DNA]</scope>
    <source>
        <strain evidence="6">h7</strain>
    </source>
</reference>
<evidence type="ECO:0000256" key="1">
    <source>
        <dbReference type="PROSITE-ProRule" id="PRU00723"/>
    </source>
</evidence>
<dbReference type="AlphaFoldDB" id="A0A0C2Z2L2"/>
<evidence type="ECO:0000313" key="6">
    <source>
        <dbReference type="Proteomes" id="UP000053424"/>
    </source>
</evidence>
<name>A0A0C2Z2L2_HEBCY</name>
<evidence type="ECO:0000313" key="5">
    <source>
        <dbReference type="EMBL" id="KIM47502.1"/>
    </source>
</evidence>
<evidence type="ECO:0000259" key="4">
    <source>
        <dbReference type="PROSITE" id="PS50103"/>
    </source>
</evidence>
<keyword evidence="2" id="KW-0175">Coiled coil</keyword>
<feature type="domain" description="C3H1-type" evidence="4">
    <location>
        <begin position="4"/>
        <end position="33"/>
    </location>
</feature>
<dbReference type="OrthoDB" id="6017at2759"/>
<keyword evidence="6" id="KW-1185">Reference proteome</keyword>
<dbReference type="HOGENOM" id="CLU_369207_0_0_1"/>
<reference evidence="5 6" key="1">
    <citation type="submission" date="2014-04" db="EMBL/GenBank/DDBJ databases">
        <authorList>
            <consortium name="DOE Joint Genome Institute"/>
            <person name="Kuo A."/>
            <person name="Gay G."/>
            <person name="Dore J."/>
            <person name="Kohler A."/>
            <person name="Nagy L.G."/>
            <person name="Floudas D."/>
            <person name="Copeland A."/>
            <person name="Barry K.W."/>
            <person name="Cichocki N."/>
            <person name="Veneault-Fourrey C."/>
            <person name="LaButti K."/>
            <person name="Lindquist E.A."/>
            <person name="Lipzen A."/>
            <person name="Lundell T."/>
            <person name="Morin E."/>
            <person name="Murat C."/>
            <person name="Sun H."/>
            <person name="Tunlid A."/>
            <person name="Henrissat B."/>
            <person name="Grigoriev I.V."/>
            <person name="Hibbett D.S."/>
            <person name="Martin F."/>
            <person name="Nordberg H.P."/>
            <person name="Cantor M.N."/>
            <person name="Hua S.X."/>
        </authorList>
    </citation>
    <scope>NUCLEOTIDE SEQUENCE [LARGE SCALE GENOMIC DNA]</scope>
    <source>
        <strain evidence="6">h7</strain>
    </source>
</reference>
<feature type="compositionally biased region" description="Polar residues" evidence="3">
    <location>
        <begin position="261"/>
        <end position="270"/>
    </location>
</feature>
<keyword evidence="1" id="KW-0479">Metal-binding</keyword>
<dbReference type="InterPro" id="IPR000571">
    <property type="entry name" value="Znf_CCCH"/>
</dbReference>
<dbReference type="STRING" id="686832.A0A0C2Z2L2"/>
<gene>
    <name evidence="5" type="ORF">M413DRAFT_439168</name>
</gene>
<feature type="compositionally biased region" description="Polar residues" evidence="3">
    <location>
        <begin position="306"/>
        <end position="319"/>
    </location>
</feature>
<feature type="compositionally biased region" description="Low complexity" evidence="3">
    <location>
        <begin position="97"/>
        <end position="110"/>
    </location>
</feature>
<keyword evidence="1" id="KW-0863">Zinc-finger</keyword>
<protein>
    <recommendedName>
        <fullName evidence="4">C3H1-type domain-containing protein</fullName>
    </recommendedName>
</protein>
<feature type="zinc finger region" description="C3H1-type" evidence="1">
    <location>
        <begin position="4"/>
        <end position="33"/>
    </location>
</feature>
<evidence type="ECO:0000256" key="2">
    <source>
        <dbReference type="SAM" id="Coils"/>
    </source>
</evidence>
<evidence type="ECO:0000256" key="3">
    <source>
        <dbReference type="SAM" id="MobiDB-lite"/>
    </source>
</evidence>
<keyword evidence="1" id="KW-0862">Zinc</keyword>